<keyword evidence="2" id="KW-1185">Reference proteome</keyword>
<keyword evidence="1" id="KW-0614">Plasmid</keyword>
<organism evidence="1 2">
    <name type="scientific">Nitrobacter hamburgensis (strain DSM 10229 / NCIMB 13809 / X14)</name>
    <dbReference type="NCBI Taxonomy" id="323097"/>
    <lineage>
        <taxon>Bacteria</taxon>
        <taxon>Pseudomonadati</taxon>
        <taxon>Pseudomonadota</taxon>
        <taxon>Alphaproteobacteria</taxon>
        <taxon>Hyphomicrobiales</taxon>
        <taxon>Nitrobacteraceae</taxon>
        <taxon>Nitrobacter</taxon>
    </lineage>
</organism>
<accession>Q1QFG4</accession>
<gene>
    <name evidence="1" type="ordered locus">Nham_4449</name>
</gene>
<dbReference type="KEGG" id="nha:Nham_4449"/>
<dbReference type="RefSeq" id="WP_011505113.1">
    <property type="nucleotide sequence ID" value="NC_007960.1"/>
</dbReference>
<evidence type="ECO:0000313" key="2">
    <source>
        <dbReference type="Proteomes" id="UP000001953"/>
    </source>
</evidence>
<reference evidence="2" key="1">
    <citation type="submission" date="2006-03" db="EMBL/GenBank/DDBJ databases">
        <title>Complete sequence of plasmid 2 of Nitrobacter hamburgensis X14.</title>
        <authorList>
            <consortium name="US DOE Joint Genome Institute"/>
            <person name="Copeland A."/>
            <person name="Lucas S."/>
            <person name="Lapidus A."/>
            <person name="Barry K."/>
            <person name="Detter J.C."/>
            <person name="Glavina del Rio T."/>
            <person name="Hammon N."/>
            <person name="Israni S."/>
            <person name="Dalin E."/>
            <person name="Tice H."/>
            <person name="Pitluck S."/>
            <person name="Chain P."/>
            <person name="Malfatti S."/>
            <person name="Shin M."/>
            <person name="Vergez L."/>
            <person name="Schmutz J."/>
            <person name="Larimer F."/>
            <person name="Land M."/>
            <person name="Hauser L."/>
            <person name="Kyrpides N."/>
            <person name="Ivanova N."/>
            <person name="Ward B."/>
            <person name="Arp D."/>
            <person name="Klotz M."/>
            <person name="Stein L."/>
            <person name="O'Mullan G."/>
            <person name="Starkenburg S."/>
            <person name="Sayavedra L."/>
            <person name="Poret-Peterson A.T."/>
            <person name="Gentry M.E."/>
            <person name="Bruce D."/>
            <person name="Richardson P."/>
        </authorList>
    </citation>
    <scope>NUCLEOTIDE SEQUENCE [LARGE SCALE GENOMIC DNA]</scope>
    <source>
        <strain evidence="2">DSM 10229 / NCIMB 13809 / X14</strain>
        <plasmid evidence="2">Plasmid pNITHX2</plasmid>
    </source>
</reference>
<protein>
    <submittedName>
        <fullName evidence="1">Uncharacterized protein</fullName>
    </submittedName>
</protein>
<proteinExistence type="predicted"/>
<name>Q1QFG4_NITHX</name>
<geneLocation type="plasmid" evidence="2">
    <name>pNITHX2</name>
</geneLocation>
<evidence type="ECO:0000313" key="1">
    <source>
        <dbReference type="EMBL" id="ABE65033.1"/>
    </source>
</evidence>
<dbReference type="AlphaFoldDB" id="Q1QFG4"/>
<dbReference type="EMBL" id="CP000321">
    <property type="protein sequence ID" value="ABE65033.1"/>
    <property type="molecule type" value="Genomic_DNA"/>
</dbReference>
<sequence>MMRRGALVIAVVGLGSGLDMPPPATAQDASFGCKVLLCAAAPAPAPGWAGIPYCVPVMQTLFRQLAKGGGWPSCAEGNTSGHGYEPYQACPSELTPVQLAADGGAGLERASNGGLCADLSRPQQVCSGGDGGCTASYPTTPREARSDPYFVDITTANRSQRFYFSLQGY</sequence>
<dbReference type="HOGENOM" id="CLU_134378_0_0_5"/>
<dbReference type="Proteomes" id="UP000001953">
    <property type="component" value="Plasmid 2"/>
</dbReference>
<dbReference type="eggNOG" id="ENOG50336Y3">
    <property type="taxonomic scope" value="Bacteria"/>
</dbReference>